<name>A0A3M8C393_9BACL</name>
<dbReference type="InterPro" id="IPR045851">
    <property type="entry name" value="AMP-bd_C_sf"/>
</dbReference>
<dbReference type="CDD" id="cd04433">
    <property type="entry name" value="AFD_class_I"/>
    <property type="match status" value="1"/>
</dbReference>
<dbReference type="InterPro" id="IPR042099">
    <property type="entry name" value="ANL_N_sf"/>
</dbReference>
<dbReference type="GO" id="GO:0031956">
    <property type="term" value="F:medium-chain fatty acid-CoA ligase activity"/>
    <property type="evidence" value="ECO:0007669"/>
    <property type="project" value="TreeGrafter"/>
</dbReference>
<comment type="similarity">
    <text evidence="1">Belongs to the ATP-dependent AMP-binding enzyme family.</text>
</comment>
<protein>
    <submittedName>
        <fullName evidence="5">AMP-dependent synthetase</fullName>
    </submittedName>
</protein>
<accession>A0A3M8C393</accession>
<evidence type="ECO:0000313" key="5">
    <source>
        <dbReference type="EMBL" id="RNB70149.1"/>
    </source>
</evidence>
<feature type="domain" description="AMP-dependent synthetase/ligase" evidence="3">
    <location>
        <begin position="42"/>
        <end position="380"/>
    </location>
</feature>
<dbReference type="Pfam" id="PF00501">
    <property type="entry name" value="AMP-binding"/>
    <property type="match status" value="1"/>
</dbReference>
<dbReference type="EMBL" id="RHHR01000035">
    <property type="protein sequence ID" value="RNB70149.1"/>
    <property type="molecule type" value="Genomic_DNA"/>
</dbReference>
<reference evidence="5 6" key="1">
    <citation type="submission" date="2018-10" db="EMBL/GenBank/DDBJ databases">
        <title>Phylogenomics of Brevibacillus.</title>
        <authorList>
            <person name="Dunlap C."/>
        </authorList>
    </citation>
    <scope>NUCLEOTIDE SEQUENCE [LARGE SCALE GENOMIC DNA]</scope>
    <source>
        <strain evidence="5 6">JCM 12215</strain>
    </source>
</reference>
<keyword evidence="2" id="KW-0436">Ligase</keyword>
<evidence type="ECO:0000259" key="4">
    <source>
        <dbReference type="Pfam" id="PF13193"/>
    </source>
</evidence>
<keyword evidence="6" id="KW-1185">Reference proteome</keyword>
<evidence type="ECO:0000259" key="3">
    <source>
        <dbReference type="Pfam" id="PF00501"/>
    </source>
</evidence>
<dbReference type="Gene3D" id="3.40.50.12780">
    <property type="entry name" value="N-terminal domain of ligase-like"/>
    <property type="match status" value="1"/>
</dbReference>
<organism evidence="5 6">
    <name type="scientific">Brevibacillus invocatus</name>
    <dbReference type="NCBI Taxonomy" id="173959"/>
    <lineage>
        <taxon>Bacteria</taxon>
        <taxon>Bacillati</taxon>
        <taxon>Bacillota</taxon>
        <taxon>Bacilli</taxon>
        <taxon>Bacillales</taxon>
        <taxon>Paenibacillaceae</taxon>
        <taxon>Brevibacillus</taxon>
    </lineage>
</organism>
<dbReference type="InterPro" id="IPR025110">
    <property type="entry name" value="AMP-bd_C"/>
</dbReference>
<evidence type="ECO:0000313" key="6">
    <source>
        <dbReference type="Proteomes" id="UP000282028"/>
    </source>
</evidence>
<proteinExistence type="inferred from homology"/>
<evidence type="ECO:0000256" key="1">
    <source>
        <dbReference type="ARBA" id="ARBA00006432"/>
    </source>
</evidence>
<dbReference type="Pfam" id="PF13193">
    <property type="entry name" value="AMP-binding_C"/>
    <property type="match status" value="1"/>
</dbReference>
<dbReference type="PANTHER" id="PTHR43201">
    <property type="entry name" value="ACYL-COA SYNTHETASE"/>
    <property type="match status" value="1"/>
</dbReference>
<sequence length="509" mass="57031">MVILIEILYKLRLLSPAGLFRLIKAIFQYGMNVMALLRIAERTYGQKVAIVDDHETITYQQLWSQSEHLALAWKQTYGLNSDKKVGILCKNHASLVKAIFATSYTGADLYMLNTEMSARQLNQSLDGCEIDLLIYDEELTTLIEQSTYAKDKLLSYHDQLPAINNLTQSIVNEKFMLRRASSSKIMLLTGGTTGASKKVPHKPSLFHYLPPLSALLSRLHLFRYQTTYIATPIYHGYGIAFLLLCVALGKRIVLTAGFEPAKACDRIREHQVEVVTVVPLMLYKMLKHSAADLKSLACIASGGAELNPKLAAEVFSTCGDILYNLYGTSEAGLMVIATPADLKASPNTIGKKIEHVRLSVLDHQHQKLGVGEIGQLCVKNTRFKHDGNQTWIGTGDLGYRDERGYYYLCGRTDDRVISAGENVYPIDVEQILIHHTSVEDVAVIGIPDETFGQRLKAFVQSAPQADLTKEQLLEWLRPRVARYQMPKEIVFVEQIPYTHLGKVDKKQLS</sequence>
<feature type="domain" description="AMP-binding enzyme C-terminal" evidence="4">
    <location>
        <begin position="428"/>
        <end position="502"/>
    </location>
</feature>
<dbReference type="Gene3D" id="3.30.300.30">
    <property type="match status" value="1"/>
</dbReference>
<dbReference type="OrthoDB" id="9778383at2"/>
<comment type="caution">
    <text evidence="5">The sequence shown here is derived from an EMBL/GenBank/DDBJ whole genome shotgun (WGS) entry which is preliminary data.</text>
</comment>
<dbReference type="AlphaFoldDB" id="A0A3M8C393"/>
<dbReference type="PANTHER" id="PTHR43201:SF5">
    <property type="entry name" value="MEDIUM-CHAIN ACYL-COA LIGASE ACSF2, MITOCHONDRIAL"/>
    <property type="match status" value="1"/>
</dbReference>
<dbReference type="SUPFAM" id="SSF56801">
    <property type="entry name" value="Acetyl-CoA synthetase-like"/>
    <property type="match status" value="1"/>
</dbReference>
<evidence type="ECO:0000256" key="2">
    <source>
        <dbReference type="ARBA" id="ARBA00022598"/>
    </source>
</evidence>
<dbReference type="InterPro" id="IPR000873">
    <property type="entry name" value="AMP-dep_synth/lig_dom"/>
</dbReference>
<gene>
    <name evidence="5" type="ORF">EDM52_17955</name>
</gene>
<dbReference type="Proteomes" id="UP000282028">
    <property type="component" value="Unassembled WGS sequence"/>
</dbReference>
<dbReference type="GO" id="GO:0006631">
    <property type="term" value="P:fatty acid metabolic process"/>
    <property type="evidence" value="ECO:0007669"/>
    <property type="project" value="TreeGrafter"/>
</dbReference>